<evidence type="ECO:0000256" key="3">
    <source>
        <dbReference type="ARBA" id="ARBA00012958"/>
    </source>
</evidence>
<dbReference type="UniPathway" id="UPA00057">
    <property type="reaction ID" value="UER00099"/>
</dbReference>
<keyword evidence="12" id="KW-1207">Sterol metabolism</keyword>
<dbReference type="SUPFAM" id="SSF55060">
    <property type="entry name" value="GHMP Kinase, C-terminal domain"/>
    <property type="match status" value="1"/>
</dbReference>
<name>A0A397H8Y3_ASPTH</name>
<evidence type="ECO:0000256" key="1">
    <source>
        <dbReference type="ARBA" id="ARBA00005017"/>
    </source>
</evidence>
<dbReference type="GeneID" id="38129042"/>
<evidence type="ECO:0000256" key="6">
    <source>
        <dbReference type="ARBA" id="ARBA00022741"/>
    </source>
</evidence>
<evidence type="ECO:0000256" key="7">
    <source>
        <dbReference type="ARBA" id="ARBA00022777"/>
    </source>
</evidence>
<dbReference type="InterPro" id="IPR035102">
    <property type="entry name" value="Phosphomevalonate_kinase"/>
</dbReference>
<evidence type="ECO:0000256" key="11">
    <source>
        <dbReference type="ARBA" id="ARBA00023098"/>
    </source>
</evidence>
<evidence type="ECO:0000313" key="20">
    <source>
        <dbReference type="Proteomes" id="UP000215305"/>
    </source>
</evidence>
<dbReference type="GO" id="GO:0005524">
    <property type="term" value="F:ATP binding"/>
    <property type="evidence" value="ECO:0007669"/>
    <property type="project" value="UniProtKB-UniRule"/>
</dbReference>
<comment type="similarity">
    <text evidence="2 15">Belongs to the GHMP kinase family. Mevalonate kinase subfamily.</text>
</comment>
<comment type="pathway">
    <text evidence="1 15">Isoprenoid biosynthesis; isopentenyl diphosphate biosynthesis via mevalonate pathway; isopentenyl diphosphate from (R)-mevalonate: step 2/3.</text>
</comment>
<dbReference type="VEuPathDB" id="FungiDB:CDV56_107068"/>
<dbReference type="GO" id="GO:0006696">
    <property type="term" value="P:ergosterol biosynthetic process"/>
    <property type="evidence" value="ECO:0007669"/>
    <property type="project" value="TreeGrafter"/>
</dbReference>
<dbReference type="PANTHER" id="PTHR31814">
    <property type="match status" value="1"/>
</dbReference>
<evidence type="ECO:0000256" key="4">
    <source>
        <dbReference type="ARBA" id="ARBA00022516"/>
    </source>
</evidence>
<evidence type="ECO:0000256" key="13">
    <source>
        <dbReference type="ARBA" id="ARBA00023221"/>
    </source>
</evidence>
<evidence type="ECO:0000256" key="2">
    <source>
        <dbReference type="ARBA" id="ARBA00006495"/>
    </source>
</evidence>
<evidence type="ECO:0000256" key="10">
    <source>
        <dbReference type="ARBA" id="ARBA00023011"/>
    </source>
</evidence>
<evidence type="ECO:0000256" key="15">
    <source>
        <dbReference type="PIRNR" id="PIRNR017288"/>
    </source>
</evidence>
<gene>
    <name evidence="19" type="ORF">CDV56_107068</name>
</gene>
<evidence type="ECO:0000259" key="18">
    <source>
        <dbReference type="Pfam" id="PF08544"/>
    </source>
</evidence>
<dbReference type="AlphaFoldDB" id="A0A397H8Y3"/>
<evidence type="ECO:0000256" key="14">
    <source>
        <dbReference type="ARBA" id="ARBA00029326"/>
    </source>
</evidence>
<dbReference type="OrthoDB" id="10262935at2759"/>
<feature type="compositionally biased region" description="Polar residues" evidence="16">
    <location>
        <begin position="56"/>
        <end position="71"/>
    </location>
</feature>
<accession>A0A397H8Y3</accession>
<dbReference type="SUPFAM" id="SSF54211">
    <property type="entry name" value="Ribosomal protein S5 domain 2-like"/>
    <property type="match status" value="1"/>
</dbReference>
<evidence type="ECO:0000256" key="16">
    <source>
        <dbReference type="SAM" id="MobiDB-lite"/>
    </source>
</evidence>
<keyword evidence="7 15" id="KW-0418">Kinase</keyword>
<dbReference type="FunFam" id="3.30.230.10:FF:000116">
    <property type="entry name" value="Phosphomevalonate kinase"/>
    <property type="match status" value="1"/>
</dbReference>
<reference evidence="19" key="1">
    <citation type="submission" date="2018-08" db="EMBL/GenBank/DDBJ databases">
        <title>Draft genome sequence of azole-resistant Aspergillus thermomutatus (Neosartorya pseudofischeri) strain HMR AF 39, isolated from a human nasal aspirate.</title>
        <authorList>
            <person name="Parent-Michaud M."/>
            <person name="Dufresne P.J."/>
            <person name="Fournier E."/>
            <person name="Martineau C."/>
            <person name="Moreira S."/>
            <person name="Perkins V."/>
            <person name="De Repentigny L."/>
            <person name="Dufresne S.F."/>
        </authorList>
    </citation>
    <scope>NUCLEOTIDE SEQUENCE [LARGE SCALE GENOMIC DNA]</scope>
    <source>
        <strain evidence="19">HMR AF 39</strain>
    </source>
</reference>
<dbReference type="GO" id="GO:0010142">
    <property type="term" value="P:farnesyl diphosphate biosynthetic process, mevalonate pathway"/>
    <property type="evidence" value="ECO:0007669"/>
    <property type="project" value="TreeGrafter"/>
</dbReference>
<dbReference type="GO" id="GO:0019287">
    <property type="term" value="P:isopentenyl diphosphate biosynthetic process, mevalonate pathway"/>
    <property type="evidence" value="ECO:0007669"/>
    <property type="project" value="UniProtKB-UniRule"/>
</dbReference>
<dbReference type="GO" id="GO:0005777">
    <property type="term" value="C:peroxisome"/>
    <property type="evidence" value="ECO:0007669"/>
    <property type="project" value="TreeGrafter"/>
</dbReference>
<evidence type="ECO:0000256" key="8">
    <source>
        <dbReference type="ARBA" id="ARBA00022840"/>
    </source>
</evidence>
<dbReference type="Pfam" id="PF08544">
    <property type="entry name" value="GHMP_kinases_C"/>
    <property type="match status" value="1"/>
</dbReference>
<dbReference type="EMBL" id="NKHU02000060">
    <property type="protein sequence ID" value="RHZ59447.1"/>
    <property type="molecule type" value="Genomic_DNA"/>
</dbReference>
<feature type="region of interest" description="Disordered" evidence="16">
    <location>
        <begin position="50"/>
        <end position="74"/>
    </location>
</feature>
<evidence type="ECO:0000256" key="9">
    <source>
        <dbReference type="ARBA" id="ARBA00022955"/>
    </source>
</evidence>
<dbReference type="EC" id="2.7.4.2" evidence="3 15"/>
<keyword evidence="5 15" id="KW-0808">Transferase</keyword>
<dbReference type="InterPro" id="IPR020568">
    <property type="entry name" value="Ribosomal_Su5_D2-typ_SF"/>
</dbReference>
<dbReference type="InterPro" id="IPR036554">
    <property type="entry name" value="GHMP_kinase_C_sf"/>
</dbReference>
<comment type="caution">
    <text evidence="19">The sequence shown here is derived from an EMBL/GenBank/DDBJ whole genome shotgun (WGS) entry which is preliminary data.</text>
</comment>
<dbReference type="Gene3D" id="3.30.70.890">
    <property type="entry name" value="GHMP kinase, C-terminal domain"/>
    <property type="match status" value="1"/>
</dbReference>
<protein>
    <recommendedName>
        <fullName evidence="3 15">Phosphomevalonate kinase</fullName>
        <ecNumber evidence="3 15">2.7.4.2</ecNumber>
    </recommendedName>
</protein>
<keyword evidence="13 15" id="KW-0753">Steroid metabolism</keyword>
<dbReference type="GO" id="GO:0004631">
    <property type="term" value="F:phosphomevalonate kinase activity"/>
    <property type="evidence" value="ECO:0007669"/>
    <property type="project" value="UniProtKB-UniRule"/>
</dbReference>
<dbReference type="FunFam" id="3.30.70.890:FF:000018">
    <property type="entry name" value="Phosphomevalonate kinase"/>
    <property type="match status" value="1"/>
</dbReference>
<evidence type="ECO:0000313" key="19">
    <source>
        <dbReference type="EMBL" id="RHZ59447.1"/>
    </source>
</evidence>
<dbReference type="Gene3D" id="3.30.230.10">
    <property type="match status" value="1"/>
</dbReference>
<dbReference type="PIRSF" id="PIRSF017288">
    <property type="entry name" value="PMK_GHMP_euk"/>
    <property type="match status" value="1"/>
</dbReference>
<organism evidence="19 20">
    <name type="scientific">Aspergillus thermomutatus</name>
    <name type="common">Neosartorya pseudofischeri</name>
    <dbReference type="NCBI Taxonomy" id="41047"/>
    <lineage>
        <taxon>Eukaryota</taxon>
        <taxon>Fungi</taxon>
        <taxon>Dikarya</taxon>
        <taxon>Ascomycota</taxon>
        <taxon>Pezizomycotina</taxon>
        <taxon>Eurotiomycetes</taxon>
        <taxon>Eurotiomycetidae</taxon>
        <taxon>Eurotiales</taxon>
        <taxon>Aspergillaceae</taxon>
        <taxon>Aspergillus</taxon>
        <taxon>Aspergillus subgen. Fumigati</taxon>
    </lineage>
</organism>
<keyword evidence="6" id="KW-0547">Nucleotide-binding</keyword>
<dbReference type="InterPro" id="IPR016005">
    <property type="entry name" value="Erg8"/>
</dbReference>
<dbReference type="InterPro" id="IPR013750">
    <property type="entry name" value="GHMP_kinase_C_dom"/>
</dbReference>
<keyword evidence="11 15" id="KW-0443">Lipid metabolism</keyword>
<dbReference type="InterPro" id="IPR006204">
    <property type="entry name" value="GHMP_kinase_N_dom"/>
</dbReference>
<dbReference type="Proteomes" id="UP000215305">
    <property type="component" value="Unassembled WGS sequence"/>
</dbReference>
<evidence type="ECO:0000256" key="5">
    <source>
        <dbReference type="ARBA" id="ARBA00022679"/>
    </source>
</evidence>
<evidence type="ECO:0000259" key="17">
    <source>
        <dbReference type="Pfam" id="PF00288"/>
    </source>
</evidence>
<dbReference type="PANTHER" id="PTHR31814:SF2">
    <property type="entry name" value="PHOSPHOMEVALONATE KINASE"/>
    <property type="match status" value="1"/>
</dbReference>
<dbReference type="STRING" id="41047.A0A397H8Y3"/>
<keyword evidence="9 15" id="KW-0752">Steroid biosynthesis</keyword>
<evidence type="ECO:0000256" key="12">
    <source>
        <dbReference type="ARBA" id="ARBA00023166"/>
    </source>
</evidence>
<dbReference type="Pfam" id="PF00288">
    <property type="entry name" value="GHMP_kinases_N"/>
    <property type="match status" value="1"/>
</dbReference>
<feature type="domain" description="GHMP kinase C-terminal" evidence="18">
    <location>
        <begin position="365"/>
        <end position="443"/>
    </location>
</feature>
<keyword evidence="4 15" id="KW-0444">Lipid biosynthesis</keyword>
<feature type="domain" description="GHMP kinase N-terminal" evidence="17">
    <location>
        <begin position="185"/>
        <end position="248"/>
    </location>
</feature>
<proteinExistence type="inferred from homology"/>
<dbReference type="InterPro" id="IPR014721">
    <property type="entry name" value="Ribsml_uS5_D2-typ_fold_subgr"/>
</dbReference>
<keyword evidence="20" id="KW-1185">Reference proteome</keyword>
<comment type="catalytic activity">
    <reaction evidence="14">
        <text>(R)-5-phosphomevalonate + ATP = (R)-5-diphosphomevalonate + ADP</text>
        <dbReference type="Rhea" id="RHEA:16341"/>
        <dbReference type="ChEBI" id="CHEBI:30616"/>
        <dbReference type="ChEBI" id="CHEBI:57557"/>
        <dbReference type="ChEBI" id="CHEBI:58146"/>
        <dbReference type="ChEBI" id="CHEBI:456216"/>
        <dbReference type="EC" id="2.7.4.2"/>
    </reaction>
    <physiologicalReaction direction="left-to-right" evidence="14">
        <dbReference type="Rhea" id="RHEA:16342"/>
    </physiologicalReaction>
</comment>
<keyword evidence="10" id="KW-0756">Sterol biosynthesis</keyword>
<dbReference type="RefSeq" id="XP_026615758.1">
    <property type="nucleotide sequence ID" value="XM_026760687.1"/>
</dbReference>
<keyword evidence="8" id="KW-0067">ATP-binding</keyword>
<sequence>MSSLPSAITALSAPGKVLLTGGYLVLDRSYTGTVFALDARIHVIVQQLRRNHRQEPTSGSAQGQSDATQADGNVHGAKDEADTIVVHSPQFVDAVWEYSIQRCDNGGGVQVKQRNDGPRNPFVETSLNYALTYISYVADSKDFGSLSITILADNDYYSETAFSKASGLQSSSRFVNFGVRLQEAHKTGLGSSAALVTALVSSLVIHRTMQPDDVGPGRDKLHNLAQAAHCAAQGKVGSGFDVAAAIYGSCLYRRFSPSILESIGDVGSPDFEERLFSIVEDADPKHPWDTECLDFGMKLPRGMQMVLCDVECGSQTPSMVKKVLEWRKQNQKDADMLWAALQSNNERLRLELRRLAQSPDEHSLSDFENVRTYIQRSRNHIRTMTQKSDVPIEPLVQTELLDALSELEGVIGGVVPGAGGYDAIALLIQDNPEVIDRLNAFFETWESKVEDDFGGKIGKVRLLGVRHGSEGVKNEMLDQYGGWL</sequence>